<keyword evidence="2" id="KW-0808">Transferase</keyword>
<dbReference type="InterPro" id="IPR000403">
    <property type="entry name" value="PI3/4_kinase_cat_dom"/>
</dbReference>
<dbReference type="InterPro" id="IPR038980">
    <property type="entry name" value="ATM_plant"/>
</dbReference>
<keyword evidence="2" id="KW-0418">Kinase</keyword>
<dbReference type="GO" id="GO:0004674">
    <property type="term" value="F:protein serine/threonine kinase activity"/>
    <property type="evidence" value="ECO:0007669"/>
    <property type="project" value="InterPro"/>
</dbReference>
<evidence type="ECO:0000259" key="1">
    <source>
        <dbReference type="PROSITE" id="PS50290"/>
    </source>
</evidence>
<dbReference type="Pfam" id="PF00454">
    <property type="entry name" value="PI3_PI4_kinase"/>
    <property type="match status" value="1"/>
</dbReference>
<protein>
    <submittedName>
        <fullName evidence="2">Serine/threonine-protein kinase TEL1</fullName>
    </submittedName>
</protein>
<dbReference type="SUPFAM" id="SSF56112">
    <property type="entry name" value="Protein kinase-like (PK-like)"/>
    <property type="match status" value="1"/>
</dbReference>
<sequence length="165" mass="18744">MVPFRLTRDLVHALGPLGLQTGFIPAAEAVLRELRNGSDVILTLLQVLLFDPLYSWSLSPAQLYALEAKRAEINTTLDKSKSSSYFFNDQYKNTSKSMNKENFKMNTLQPNENSLIFPSNQQLYNTNMIDEKDPNLESVFQTITSKMTSNYNEIVNYISLSQFSG</sequence>
<accession>A0A094ZQH0</accession>
<dbReference type="PANTHER" id="PTHR37079:SF4">
    <property type="entry name" value="SERINE_THREONINE-PROTEIN KINASE ATM"/>
    <property type="match status" value="1"/>
</dbReference>
<dbReference type="AlphaFoldDB" id="A0A094ZQH0"/>
<feature type="domain" description="PI3K/PI4K catalytic" evidence="1">
    <location>
        <begin position="1"/>
        <end position="98"/>
    </location>
</feature>
<dbReference type="InterPro" id="IPR011009">
    <property type="entry name" value="Kinase-like_dom_sf"/>
</dbReference>
<evidence type="ECO:0000313" key="2">
    <source>
        <dbReference type="EMBL" id="KGB35249.1"/>
    </source>
</evidence>
<proteinExistence type="predicted"/>
<gene>
    <name evidence="2" type="ORF">MS3_03490</name>
</gene>
<organism evidence="2">
    <name type="scientific">Schistosoma haematobium</name>
    <name type="common">Blood fluke</name>
    <dbReference type="NCBI Taxonomy" id="6185"/>
    <lineage>
        <taxon>Eukaryota</taxon>
        <taxon>Metazoa</taxon>
        <taxon>Spiralia</taxon>
        <taxon>Lophotrochozoa</taxon>
        <taxon>Platyhelminthes</taxon>
        <taxon>Trematoda</taxon>
        <taxon>Digenea</taxon>
        <taxon>Strigeidida</taxon>
        <taxon>Schistosomatoidea</taxon>
        <taxon>Schistosomatidae</taxon>
        <taxon>Schistosoma</taxon>
    </lineage>
</organism>
<dbReference type="EMBL" id="KL250669">
    <property type="protein sequence ID" value="KGB35249.1"/>
    <property type="molecule type" value="Genomic_DNA"/>
</dbReference>
<dbReference type="InterPro" id="IPR036940">
    <property type="entry name" value="PI3/4_kinase_cat_sf"/>
</dbReference>
<dbReference type="PANTHER" id="PTHR37079">
    <property type="entry name" value="SERINE/THREONINE-PROTEIN KINASE ATM"/>
    <property type="match status" value="1"/>
</dbReference>
<dbReference type="Gene3D" id="1.10.1070.11">
    <property type="entry name" value="Phosphatidylinositol 3-/4-kinase, catalytic domain"/>
    <property type="match status" value="1"/>
</dbReference>
<dbReference type="PROSITE" id="PS50290">
    <property type="entry name" value="PI3_4_KINASE_3"/>
    <property type="match status" value="1"/>
</dbReference>
<dbReference type="GO" id="GO:0006974">
    <property type="term" value="P:DNA damage response"/>
    <property type="evidence" value="ECO:0007669"/>
    <property type="project" value="InterPro"/>
</dbReference>
<dbReference type="STRING" id="6185.A0A094ZQH0"/>
<reference evidence="2" key="1">
    <citation type="journal article" date="2012" name="Nat. Genet.">
        <title>Whole-genome sequence of Schistosoma haematobium.</title>
        <authorList>
            <person name="Young N.D."/>
            <person name="Jex A.R."/>
            <person name="Li B."/>
            <person name="Liu S."/>
            <person name="Yang L."/>
            <person name="Xiong Z."/>
            <person name="Li Y."/>
            <person name="Cantacessi C."/>
            <person name="Hall R.S."/>
            <person name="Xu X."/>
            <person name="Chen F."/>
            <person name="Wu X."/>
            <person name="Zerlotini A."/>
            <person name="Oliveira G."/>
            <person name="Hofmann A."/>
            <person name="Zhang G."/>
            <person name="Fang X."/>
            <person name="Kang Y."/>
            <person name="Campbell B.E."/>
            <person name="Loukas A."/>
            <person name="Ranganathan S."/>
            <person name="Rollinson D."/>
            <person name="Rinaldi G."/>
            <person name="Brindley P.J."/>
            <person name="Yang H."/>
            <person name="Wang J."/>
            <person name="Wang J."/>
            <person name="Gasser R.B."/>
        </authorList>
    </citation>
    <scope>NUCLEOTIDE SEQUENCE [LARGE SCALE GENOMIC DNA]</scope>
</reference>
<name>A0A094ZQH0_SCHHA</name>